<name>A0ABW2CJX9_9ACTN</name>
<evidence type="ECO:0000313" key="3">
    <source>
        <dbReference type="Proteomes" id="UP001596380"/>
    </source>
</evidence>
<protein>
    <submittedName>
        <fullName evidence="2">SagB family peptide dehydrogenase</fullName>
    </submittedName>
</protein>
<evidence type="ECO:0000313" key="2">
    <source>
        <dbReference type="EMBL" id="MFC6881250.1"/>
    </source>
</evidence>
<sequence length="315" mass="33300">MDEPDRVRGAILGNSVVSIDRTFESTGFRTSASRYRGQTTSAQDLLADLFLLNTTVERHDHEAPAGVKGYFTDSGLTMLSLAGHETADATERVPLPEPAPLDAALGDCLRRRRSRRDFRAEPIRADQLAAVLWAAAGVTAEPSVPLQGEDGSVGMRWRTAPSPGGLYGVDLYVAAARVEGVEPGVYRLDPLGGALWRVAGDAELRAAVGACAFEEDVIPVSRAAAVLFLVGRPPKLYRKYGSRGLRYLFLEAGEITQNVHLAVTALGLGDVETAGFYDREVGAALGLDGVAATLVHTIVLGPAGDPPAKEHGASG</sequence>
<dbReference type="EMBL" id="JBHSXS010000007">
    <property type="protein sequence ID" value="MFC6881250.1"/>
    <property type="molecule type" value="Genomic_DNA"/>
</dbReference>
<dbReference type="PANTHER" id="PTHR43745:SF2">
    <property type="entry name" value="NITROREDUCTASE MJ1384-RELATED"/>
    <property type="match status" value="1"/>
</dbReference>
<dbReference type="Pfam" id="PF00881">
    <property type="entry name" value="Nitroreductase"/>
    <property type="match status" value="1"/>
</dbReference>
<gene>
    <name evidence="2" type="ORF">ACFQKB_15895</name>
</gene>
<organism evidence="2 3">
    <name type="scientific">Actinomadura yumaensis</name>
    <dbReference type="NCBI Taxonomy" id="111807"/>
    <lineage>
        <taxon>Bacteria</taxon>
        <taxon>Bacillati</taxon>
        <taxon>Actinomycetota</taxon>
        <taxon>Actinomycetes</taxon>
        <taxon>Streptosporangiales</taxon>
        <taxon>Thermomonosporaceae</taxon>
        <taxon>Actinomadura</taxon>
    </lineage>
</organism>
<dbReference type="Gene3D" id="3.40.109.10">
    <property type="entry name" value="NADH Oxidase"/>
    <property type="match status" value="1"/>
</dbReference>
<dbReference type="InterPro" id="IPR000415">
    <property type="entry name" value="Nitroreductase-like"/>
</dbReference>
<accession>A0ABW2CJX9</accession>
<dbReference type="CDD" id="cd02142">
    <property type="entry name" value="McbC_SagB-like_oxidoreductase"/>
    <property type="match status" value="1"/>
</dbReference>
<dbReference type="InterPro" id="IPR052544">
    <property type="entry name" value="Bacteriocin_Proc_Enz"/>
</dbReference>
<dbReference type="Proteomes" id="UP001596380">
    <property type="component" value="Unassembled WGS sequence"/>
</dbReference>
<dbReference type="RefSeq" id="WP_160819282.1">
    <property type="nucleotide sequence ID" value="NZ_JBHSXE010000001.1"/>
</dbReference>
<proteinExistence type="predicted"/>
<dbReference type="InterPro" id="IPR029479">
    <property type="entry name" value="Nitroreductase"/>
</dbReference>
<dbReference type="InterPro" id="IPR020051">
    <property type="entry name" value="SagB-type_dehydrogenase"/>
</dbReference>
<evidence type="ECO:0000259" key="1">
    <source>
        <dbReference type="Pfam" id="PF00881"/>
    </source>
</evidence>
<dbReference type="PANTHER" id="PTHR43745">
    <property type="entry name" value="NITROREDUCTASE MJ1384-RELATED"/>
    <property type="match status" value="1"/>
</dbReference>
<dbReference type="SUPFAM" id="SSF55469">
    <property type="entry name" value="FMN-dependent nitroreductase-like"/>
    <property type="match status" value="1"/>
</dbReference>
<dbReference type="NCBIfam" id="TIGR03605">
    <property type="entry name" value="antibiot_sagB"/>
    <property type="match status" value="1"/>
</dbReference>
<reference evidence="3" key="1">
    <citation type="journal article" date="2019" name="Int. J. Syst. Evol. Microbiol.">
        <title>The Global Catalogue of Microorganisms (GCM) 10K type strain sequencing project: providing services to taxonomists for standard genome sequencing and annotation.</title>
        <authorList>
            <consortium name="The Broad Institute Genomics Platform"/>
            <consortium name="The Broad Institute Genome Sequencing Center for Infectious Disease"/>
            <person name="Wu L."/>
            <person name="Ma J."/>
        </authorList>
    </citation>
    <scope>NUCLEOTIDE SEQUENCE [LARGE SCALE GENOMIC DNA]</scope>
    <source>
        <strain evidence="3">JCM 3369</strain>
    </source>
</reference>
<feature type="domain" description="Nitroreductase" evidence="1">
    <location>
        <begin position="109"/>
        <end position="296"/>
    </location>
</feature>
<keyword evidence="3" id="KW-1185">Reference proteome</keyword>
<comment type="caution">
    <text evidence="2">The sequence shown here is derived from an EMBL/GenBank/DDBJ whole genome shotgun (WGS) entry which is preliminary data.</text>
</comment>